<dbReference type="EMBL" id="CYKH01000434">
    <property type="protein sequence ID" value="CUF89059.1"/>
    <property type="molecule type" value="Genomic_DNA"/>
</dbReference>
<accession>A0A0S4IXB3</accession>
<gene>
    <name evidence="2" type="ORF">BSAL_66845</name>
</gene>
<evidence type="ECO:0000313" key="3">
    <source>
        <dbReference type="Proteomes" id="UP000051952"/>
    </source>
</evidence>
<dbReference type="VEuPathDB" id="TriTrypDB:BSAL_66845"/>
<feature type="compositionally biased region" description="Low complexity" evidence="1">
    <location>
        <begin position="84"/>
        <end position="97"/>
    </location>
</feature>
<feature type="region of interest" description="Disordered" evidence="1">
    <location>
        <begin position="1"/>
        <end position="97"/>
    </location>
</feature>
<sequence length="97" mass="10111">MLEEGIVLGDEDPDILMLGGGGGSYDPGGTSVEKDKQRVDAAETFDLGPAPREDGNVDDDDVDDERRRPTTTTTKKGKYKTGAKKPAVAVAGASDAT</sequence>
<evidence type="ECO:0000313" key="2">
    <source>
        <dbReference type="EMBL" id="CUF89059.1"/>
    </source>
</evidence>
<proteinExistence type="predicted"/>
<keyword evidence="3" id="KW-1185">Reference proteome</keyword>
<dbReference type="Proteomes" id="UP000051952">
    <property type="component" value="Unassembled WGS sequence"/>
</dbReference>
<evidence type="ECO:0000256" key="1">
    <source>
        <dbReference type="SAM" id="MobiDB-lite"/>
    </source>
</evidence>
<dbReference type="AlphaFoldDB" id="A0A0S4IXB3"/>
<reference evidence="3" key="1">
    <citation type="submission" date="2015-09" db="EMBL/GenBank/DDBJ databases">
        <authorList>
            <consortium name="Pathogen Informatics"/>
        </authorList>
    </citation>
    <scope>NUCLEOTIDE SEQUENCE [LARGE SCALE GENOMIC DNA]</scope>
    <source>
        <strain evidence="3">Lake Konstanz</strain>
    </source>
</reference>
<feature type="compositionally biased region" description="Basic and acidic residues" evidence="1">
    <location>
        <begin position="32"/>
        <end position="41"/>
    </location>
</feature>
<protein>
    <submittedName>
        <fullName evidence="2">Uncharacterized protein</fullName>
    </submittedName>
</protein>
<feature type="compositionally biased region" description="Acidic residues" evidence="1">
    <location>
        <begin position="1"/>
        <end position="14"/>
    </location>
</feature>
<organism evidence="2 3">
    <name type="scientific">Bodo saltans</name>
    <name type="common">Flagellated protozoan</name>
    <dbReference type="NCBI Taxonomy" id="75058"/>
    <lineage>
        <taxon>Eukaryota</taxon>
        <taxon>Discoba</taxon>
        <taxon>Euglenozoa</taxon>
        <taxon>Kinetoplastea</taxon>
        <taxon>Metakinetoplastina</taxon>
        <taxon>Eubodonida</taxon>
        <taxon>Bodonidae</taxon>
        <taxon>Bodo</taxon>
    </lineage>
</organism>
<name>A0A0S4IXB3_BODSA</name>